<accession>A0ABR6HN54</accession>
<dbReference type="InterPro" id="IPR017853">
    <property type="entry name" value="GH"/>
</dbReference>
<sequence>MLRSLPRLAALCLAAWPALAAAQDDASPTPLPMTAPLLGAASNFGQGVQPGMLRNAVALGVTDLRDGLNWGLAQTRADAYDFSDPRAAYPRDVLDAGLRLSLTLNWGNPLWEGGDTPVTPEGIAAFGRFAGALARQYPGLDAVEIGNEFNSADFLRGPLETASATARAEAHAALLAAAAQALRAEDPDIRLLGGASHSIPLGYLWAVLDAGGAAHMDALAMHPYTTPPEQLARQVAVLRRHPQAASLPIEITEFGSADPAAAAGYMLRDYCQMALSGVTRAVWYPLNPRGDGLVPLLTADGRITGAGLAFRIITGEFAGREVRDAAPDPFTYGCRFGEDTMLLWGAPRELRVADGIELRDPEGRALAPPYALSRETPLILRGTTGGIDIGKGVELGPQRLIADSFDQFGYPAADGSRPEGDPFERFLRIDGREAPLATMPGQEAGGTLWTPYLGEPGQRPLRLTADQLLPGGSAAHPVEIVHRWTAPEAMRVALTAHFDVAARSEDGITVALTLNGEEIAAEESGGVIEIAPPPMSLAAGDVFEITVGPGGSAAGDVTQYHITLRAP</sequence>
<name>A0ABR6HN54_9RHOB</name>
<evidence type="ECO:0000313" key="2">
    <source>
        <dbReference type="EMBL" id="MBB3711878.1"/>
    </source>
</evidence>
<keyword evidence="3" id="KW-1185">Reference proteome</keyword>
<proteinExistence type="predicted"/>
<feature type="signal peptide" evidence="1">
    <location>
        <begin position="1"/>
        <end position="20"/>
    </location>
</feature>
<feature type="chain" id="PRO_5047444761" description="Glycosyl hydrolase catalytic core" evidence="1">
    <location>
        <begin position="21"/>
        <end position="567"/>
    </location>
</feature>
<dbReference type="SUPFAM" id="SSF51445">
    <property type="entry name" value="(Trans)glycosidases"/>
    <property type="match status" value="1"/>
</dbReference>
<evidence type="ECO:0008006" key="4">
    <source>
        <dbReference type="Google" id="ProtNLM"/>
    </source>
</evidence>
<evidence type="ECO:0000313" key="3">
    <source>
        <dbReference type="Proteomes" id="UP000576152"/>
    </source>
</evidence>
<evidence type="ECO:0000256" key="1">
    <source>
        <dbReference type="SAM" id="SignalP"/>
    </source>
</evidence>
<dbReference type="PANTHER" id="PTHR12631">
    <property type="entry name" value="ALPHA-L-IDURONIDASE"/>
    <property type="match status" value="1"/>
</dbReference>
<comment type="caution">
    <text evidence="2">The sequence shown here is derived from an EMBL/GenBank/DDBJ whole genome shotgun (WGS) entry which is preliminary data.</text>
</comment>
<dbReference type="PANTHER" id="PTHR12631:SF10">
    <property type="entry name" value="BETA-XYLOSIDASE-LIKE PROTEIN-RELATED"/>
    <property type="match status" value="1"/>
</dbReference>
<reference evidence="2 3" key="1">
    <citation type="submission" date="2020-08" db="EMBL/GenBank/DDBJ databases">
        <title>Genomic Encyclopedia of Type Strains, Phase III (KMG-III): the genomes of soil and plant-associated and newly described type strains.</title>
        <authorList>
            <person name="Whitman W."/>
        </authorList>
    </citation>
    <scope>NUCLEOTIDE SEQUENCE [LARGE SCALE GENOMIC DNA]</scope>
    <source>
        <strain evidence="2 3">CECT 8572</strain>
    </source>
</reference>
<organism evidence="2 3">
    <name type="scientific">Limimaricola variabilis</name>
    <dbReference type="NCBI Taxonomy" id="1492771"/>
    <lineage>
        <taxon>Bacteria</taxon>
        <taxon>Pseudomonadati</taxon>
        <taxon>Pseudomonadota</taxon>
        <taxon>Alphaproteobacteria</taxon>
        <taxon>Rhodobacterales</taxon>
        <taxon>Paracoccaceae</taxon>
        <taxon>Limimaricola</taxon>
    </lineage>
</organism>
<dbReference type="EMBL" id="JACIBX010000004">
    <property type="protein sequence ID" value="MBB3711878.1"/>
    <property type="molecule type" value="Genomic_DNA"/>
</dbReference>
<gene>
    <name evidence="2" type="ORF">FHS00_001454</name>
</gene>
<dbReference type="InterPro" id="IPR051923">
    <property type="entry name" value="Glycosyl_Hydrolase_39"/>
</dbReference>
<dbReference type="Proteomes" id="UP000576152">
    <property type="component" value="Unassembled WGS sequence"/>
</dbReference>
<dbReference type="RefSeq" id="WP_183471331.1">
    <property type="nucleotide sequence ID" value="NZ_JACIBX010000004.1"/>
</dbReference>
<keyword evidence="1" id="KW-0732">Signal</keyword>
<dbReference type="Gene3D" id="3.20.20.80">
    <property type="entry name" value="Glycosidases"/>
    <property type="match status" value="1"/>
</dbReference>
<protein>
    <recommendedName>
        <fullName evidence="4">Glycosyl hydrolase catalytic core</fullName>
    </recommendedName>
</protein>